<dbReference type="Proteomes" id="UP000031643">
    <property type="component" value="Chromosome"/>
</dbReference>
<protein>
    <submittedName>
        <fullName evidence="1">Uncharacterized protein</fullName>
    </submittedName>
</protein>
<name>A0A0A8K139_9HYPH</name>
<dbReference type="HOGENOM" id="CLU_3081660_0_0_5"/>
<dbReference type="KEGG" id="mcg:GL4_1177"/>
<sequence>MVDQDGATWVSHPLCGQALFALDRLGDLAPQQPEWKNTEPFIRKCRRKSNTV</sequence>
<evidence type="ECO:0000313" key="1">
    <source>
        <dbReference type="EMBL" id="BAQ16635.1"/>
    </source>
</evidence>
<evidence type="ECO:0000313" key="2">
    <source>
        <dbReference type="Proteomes" id="UP000031643"/>
    </source>
</evidence>
<dbReference type="AlphaFoldDB" id="A0A0A8K139"/>
<dbReference type="EMBL" id="AP014648">
    <property type="protein sequence ID" value="BAQ16635.1"/>
    <property type="molecule type" value="Genomic_DNA"/>
</dbReference>
<gene>
    <name evidence="1" type="ORF">GL4_1177</name>
</gene>
<proteinExistence type="predicted"/>
<keyword evidence="2" id="KW-1185">Reference proteome</keyword>
<accession>A0A0A8K139</accession>
<organism evidence="1 2">
    <name type="scientific">Methyloceanibacter caenitepidi</name>
    <dbReference type="NCBI Taxonomy" id="1384459"/>
    <lineage>
        <taxon>Bacteria</taxon>
        <taxon>Pseudomonadati</taxon>
        <taxon>Pseudomonadota</taxon>
        <taxon>Alphaproteobacteria</taxon>
        <taxon>Hyphomicrobiales</taxon>
        <taxon>Hyphomicrobiaceae</taxon>
        <taxon>Methyloceanibacter</taxon>
    </lineage>
</organism>
<reference evidence="1 2" key="1">
    <citation type="submission" date="2014-09" db="EMBL/GenBank/DDBJ databases">
        <title>Genome sequencing of Methyloceanibacter caenitepidi Gela4.</title>
        <authorList>
            <person name="Takeuchi M."/>
            <person name="Susumu S."/>
            <person name="Kamagata Y."/>
            <person name="Oshima K."/>
            <person name="Hattori M."/>
            <person name="Iwasaki W."/>
        </authorList>
    </citation>
    <scope>NUCLEOTIDE SEQUENCE [LARGE SCALE GENOMIC DNA]</scope>
    <source>
        <strain evidence="1 2">Gela4</strain>
    </source>
</reference>